<protein>
    <submittedName>
        <fullName evidence="1">Uncharacterized protein</fullName>
    </submittedName>
</protein>
<accession>F8FQP3</accession>
<sequence length="42" mass="4845">MFVINNVLSMITTIVLVEALRITFFEEIIRLSPALLNVEYAF</sequence>
<reference evidence="1 2" key="2">
    <citation type="journal article" date="2013" name="Genome Announc.">
        <title>Genome Sequence of Growth-Improving Paenibacillus mucilaginosus Strain KNP414.</title>
        <authorList>
            <person name="Lu J.J."/>
            <person name="Wang J.F."/>
            <person name="Hu X.F."/>
        </authorList>
    </citation>
    <scope>NUCLEOTIDE SEQUENCE [LARGE SCALE GENOMIC DNA]</scope>
    <source>
        <strain evidence="1 2">KNP414</strain>
    </source>
</reference>
<dbReference type="Proteomes" id="UP000006620">
    <property type="component" value="Chromosome"/>
</dbReference>
<proteinExistence type="predicted"/>
<dbReference type="HOGENOM" id="CLU_3255048_0_0_9"/>
<evidence type="ECO:0000313" key="2">
    <source>
        <dbReference type="Proteomes" id="UP000006620"/>
    </source>
</evidence>
<name>F8FQP3_PAEMK</name>
<dbReference type="EMBL" id="CP002869">
    <property type="protein sequence ID" value="AEI40398.1"/>
    <property type="molecule type" value="Genomic_DNA"/>
</dbReference>
<reference evidence="2" key="1">
    <citation type="submission" date="2011-06" db="EMBL/GenBank/DDBJ databases">
        <title>Complete genome sequence of Paenibacillus mucilaginosus KNP414.</title>
        <authorList>
            <person name="Wang J."/>
            <person name="Hu S."/>
            <person name="Hu X."/>
            <person name="Zhang B."/>
            <person name="Dong D."/>
            <person name="Zhang S."/>
            <person name="Zhao K."/>
            <person name="Wu D."/>
        </authorList>
    </citation>
    <scope>NUCLEOTIDE SEQUENCE [LARGE SCALE GENOMIC DNA]</scope>
    <source>
        <strain evidence="2">KNP414</strain>
    </source>
</reference>
<gene>
    <name evidence="1" type="ordered locus">KNP414_01836</name>
</gene>
<organism evidence="1 2">
    <name type="scientific">Paenibacillus mucilaginosus (strain KNP414)</name>
    <dbReference type="NCBI Taxonomy" id="1036673"/>
    <lineage>
        <taxon>Bacteria</taxon>
        <taxon>Bacillati</taxon>
        <taxon>Bacillota</taxon>
        <taxon>Bacilli</taxon>
        <taxon>Bacillales</taxon>
        <taxon>Paenibacillaceae</taxon>
        <taxon>Paenibacillus</taxon>
    </lineage>
</organism>
<dbReference type="KEGG" id="pms:KNP414_01836"/>
<evidence type="ECO:0000313" key="1">
    <source>
        <dbReference type="EMBL" id="AEI40398.1"/>
    </source>
</evidence>
<dbReference type="AlphaFoldDB" id="F8FQP3"/>